<keyword evidence="2" id="KW-0560">Oxidoreductase</keyword>
<dbReference type="FunFam" id="3.40.50.720:FF:000084">
    <property type="entry name" value="Short-chain dehydrogenase reductase"/>
    <property type="match status" value="1"/>
</dbReference>
<dbReference type="PROSITE" id="PS00061">
    <property type="entry name" value="ADH_SHORT"/>
    <property type="match status" value="1"/>
</dbReference>
<dbReference type="InterPro" id="IPR036291">
    <property type="entry name" value="NAD(P)-bd_dom_sf"/>
</dbReference>
<evidence type="ECO:0000256" key="1">
    <source>
        <dbReference type="ARBA" id="ARBA00006484"/>
    </source>
</evidence>
<dbReference type="SUPFAM" id="SSF51735">
    <property type="entry name" value="NAD(P)-binding Rossmann-fold domains"/>
    <property type="match status" value="1"/>
</dbReference>
<evidence type="ECO:0000256" key="2">
    <source>
        <dbReference type="ARBA" id="ARBA00023002"/>
    </source>
</evidence>
<keyword evidence="4" id="KW-1185">Reference proteome</keyword>
<accession>A0A5B1BLR1</accession>
<dbReference type="Proteomes" id="UP000324701">
    <property type="component" value="Unassembled WGS sequence"/>
</dbReference>
<dbReference type="InterPro" id="IPR002347">
    <property type="entry name" value="SDR_fam"/>
</dbReference>
<reference evidence="3 4" key="1">
    <citation type="submission" date="2019-09" db="EMBL/GenBank/DDBJ databases">
        <title>Report of infection by Mycobacterium simiae a patient suffering from pulmonary tuberculosis.</title>
        <authorList>
            <person name="Mohanty P.S."/>
            <person name="Bansal A.K."/>
            <person name="Singh H."/>
            <person name="Sharma S."/>
            <person name="Patil S.A."/>
            <person name="Upadhaya P."/>
            <person name="Singh P.K."/>
            <person name="Kumar D."/>
            <person name="Kumar S."/>
            <person name="Singh R.K."/>
            <person name="Chaudhary B."/>
        </authorList>
    </citation>
    <scope>NUCLEOTIDE SEQUENCE [LARGE SCALE GENOMIC DNA]</scope>
    <source>
        <strain evidence="3 4">JAL-560-SIM</strain>
    </source>
</reference>
<dbReference type="CDD" id="cd05233">
    <property type="entry name" value="SDR_c"/>
    <property type="match status" value="1"/>
</dbReference>
<gene>
    <name evidence="3" type="ORF">F0Q45_17285</name>
</gene>
<comment type="caution">
    <text evidence="3">The sequence shown here is derived from an EMBL/GenBank/DDBJ whole genome shotgun (WGS) entry which is preliminary data.</text>
</comment>
<comment type="similarity">
    <text evidence="1">Belongs to the short-chain dehydrogenases/reductases (SDR) family.</text>
</comment>
<dbReference type="PRINTS" id="PR00081">
    <property type="entry name" value="GDHRDH"/>
</dbReference>
<dbReference type="Gene3D" id="3.40.50.720">
    <property type="entry name" value="NAD(P)-binding Rossmann-like Domain"/>
    <property type="match status" value="1"/>
</dbReference>
<name>A0A5B1BLR1_MYCSI</name>
<evidence type="ECO:0000313" key="3">
    <source>
        <dbReference type="EMBL" id="KAA1249042.1"/>
    </source>
</evidence>
<organism evidence="3 4">
    <name type="scientific">Mycobacterium simiae</name>
    <name type="common">Mycobacterium habana</name>
    <dbReference type="NCBI Taxonomy" id="1784"/>
    <lineage>
        <taxon>Bacteria</taxon>
        <taxon>Bacillati</taxon>
        <taxon>Actinomycetota</taxon>
        <taxon>Actinomycetes</taxon>
        <taxon>Mycobacteriales</taxon>
        <taxon>Mycobacteriaceae</taxon>
        <taxon>Mycobacterium</taxon>
        <taxon>Mycobacterium simiae complex</taxon>
    </lineage>
</organism>
<dbReference type="AlphaFoldDB" id="A0A5B1BLR1"/>
<dbReference type="PANTHER" id="PTHR24321">
    <property type="entry name" value="DEHYDROGENASES, SHORT CHAIN"/>
    <property type="match status" value="1"/>
</dbReference>
<evidence type="ECO:0000313" key="4">
    <source>
        <dbReference type="Proteomes" id="UP000324701"/>
    </source>
</evidence>
<dbReference type="PANTHER" id="PTHR24321:SF8">
    <property type="entry name" value="ESTRADIOL 17-BETA-DEHYDROGENASE 8-RELATED"/>
    <property type="match status" value="1"/>
</dbReference>
<dbReference type="PRINTS" id="PR00080">
    <property type="entry name" value="SDRFAMILY"/>
</dbReference>
<dbReference type="InterPro" id="IPR020904">
    <property type="entry name" value="Sc_DH/Rdtase_CS"/>
</dbReference>
<dbReference type="NCBIfam" id="NF005893">
    <property type="entry name" value="PRK07856.1"/>
    <property type="match status" value="1"/>
</dbReference>
<protein>
    <submittedName>
        <fullName evidence="3">SDR family oxidoreductase</fullName>
    </submittedName>
</protein>
<dbReference type="Pfam" id="PF13561">
    <property type="entry name" value="adh_short_C2"/>
    <property type="match status" value="1"/>
</dbReference>
<dbReference type="GO" id="GO:0016491">
    <property type="term" value="F:oxidoreductase activity"/>
    <property type="evidence" value="ECO:0007669"/>
    <property type="project" value="UniProtKB-KW"/>
</dbReference>
<proteinExistence type="inferred from homology"/>
<dbReference type="OrthoDB" id="3361211at2"/>
<sequence length="275" mass="28308">MPKQALAWYASTVTRAAAGPLAGEAINLGLAGRVVLVTGGVRGVGAGISSVFAAQGAAVITCARRVVEGLPHEFHACDIRDEDSVKRLVGAIAERHGRLDVLVNNAGGSPYALTAEATHNFHRKIVELNLLAPLLVSQHANALMHKQETGGSIVNVSSVSGRRPSPGTAAYGAAKAGVENLTATLAMEWAPKTRVNALVVGMVETEQSELFYGDAESIARVAATVPLGRLARPTDIGWAAAFLASDVASYISGATLEVHGGGESPPYLAASSANK</sequence>
<dbReference type="EMBL" id="VTZN01000114">
    <property type="protein sequence ID" value="KAA1249042.1"/>
    <property type="molecule type" value="Genomic_DNA"/>
</dbReference>